<dbReference type="Proteomes" id="UP001597189">
    <property type="component" value="Unassembled WGS sequence"/>
</dbReference>
<protein>
    <submittedName>
        <fullName evidence="6">Phage/plasmid primase, P4 family</fullName>
    </submittedName>
</protein>
<dbReference type="RefSeq" id="WP_203646149.1">
    <property type="nucleotide sequence ID" value="NZ_BOLN01000008.1"/>
</dbReference>
<dbReference type="InterPro" id="IPR045455">
    <property type="entry name" value="NrS-1_pol-like_helicase"/>
</dbReference>
<keyword evidence="2" id="KW-0378">Hydrolase</keyword>
<dbReference type="InterPro" id="IPR014015">
    <property type="entry name" value="Helicase_SF3_DNA-vir"/>
</dbReference>
<evidence type="ECO:0000256" key="3">
    <source>
        <dbReference type="ARBA" id="ARBA00022840"/>
    </source>
</evidence>
<dbReference type="NCBIfam" id="TIGR01613">
    <property type="entry name" value="primase_Cterm"/>
    <property type="match status" value="1"/>
</dbReference>
<evidence type="ECO:0000313" key="7">
    <source>
        <dbReference type="Proteomes" id="UP001597189"/>
    </source>
</evidence>
<dbReference type="SUPFAM" id="SSF52540">
    <property type="entry name" value="P-loop containing nucleoside triphosphate hydrolases"/>
    <property type="match status" value="1"/>
</dbReference>
<proteinExistence type="predicted"/>
<dbReference type="Pfam" id="PF08706">
    <property type="entry name" value="D5_N"/>
    <property type="match status" value="1"/>
</dbReference>
<evidence type="ECO:0000256" key="2">
    <source>
        <dbReference type="ARBA" id="ARBA00022801"/>
    </source>
</evidence>
<reference evidence="7" key="1">
    <citation type="journal article" date="2019" name="Int. J. Syst. Evol. Microbiol.">
        <title>The Global Catalogue of Microorganisms (GCM) 10K type strain sequencing project: providing services to taxonomists for standard genome sequencing and annotation.</title>
        <authorList>
            <consortium name="The Broad Institute Genomics Platform"/>
            <consortium name="The Broad Institute Genome Sequencing Center for Infectious Disease"/>
            <person name="Wu L."/>
            <person name="Ma J."/>
        </authorList>
    </citation>
    <scope>NUCLEOTIDE SEQUENCE [LARGE SCALE GENOMIC DNA]</scope>
    <source>
        <strain evidence="7">CCM 8979</strain>
    </source>
</reference>
<dbReference type="PROSITE" id="PS51206">
    <property type="entry name" value="SF3_HELICASE_1"/>
    <property type="match status" value="1"/>
</dbReference>
<keyword evidence="7" id="KW-1185">Reference proteome</keyword>
<evidence type="ECO:0000313" key="6">
    <source>
        <dbReference type="EMBL" id="MFD1456111.1"/>
    </source>
</evidence>
<feature type="region of interest" description="Disordered" evidence="4">
    <location>
        <begin position="35"/>
        <end position="56"/>
    </location>
</feature>
<keyword evidence="3" id="KW-0067">ATP-binding</keyword>
<feature type="domain" description="SF3 helicase" evidence="5">
    <location>
        <begin position="238"/>
        <end position="397"/>
    </location>
</feature>
<dbReference type="Pfam" id="PF19263">
    <property type="entry name" value="DUF5906"/>
    <property type="match status" value="1"/>
</dbReference>
<dbReference type="InterPro" id="IPR014818">
    <property type="entry name" value="Phage/plasmid_primase_P4_C"/>
</dbReference>
<dbReference type="InterPro" id="IPR051620">
    <property type="entry name" value="ORF904-like_C"/>
</dbReference>
<dbReference type="InterPro" id="IPR027417">
    <property type="entry name" value="P-loop_NTPase"/>
</dbReference>
<sequence length="534" mass="59558">MGKKIPEDVKQTIADYKEQATLPVDATNDINEGLTPYDVSAMPKTDYPQADDPDGLNDANQKLAATTPSWLDAYFIEKGPQHGHYIQLVRRFNEVALGNAIMEIDTLISFPVLPDGAIYQPGTGSWRVFRTKNSGSEYLDSRVTEVVTPWGVYEDRQVSKTSRYVLRTVSQPNLHGNPFEESDPAKVAFKNGTYNIDTGEIEGKSPDNYILSAHNYDLDTSGTSTPEIESLLEEMLGDAATFFMEWIGYGFYRSYNIFNYMVFILGAGGEGKSTLLRYITQRIYGADNVAAVTPAELANPQLRFKPSELYGKDADIVADIGADFLRKPDTLKKLTGGDALSAEFKGGQGFTFTSYAKLLFSANELPTFSDDSKGMQRRLIVLELQNGDTRGTDFWTRHNMDKVLAERSAFAYKCLRMFADAKKRHKLLLTPQMEAASNEWIKANDHFGQFLDEACEIGTAIAGGESSQVVTTEYAAFCRQNNYSDKTTTQTITNKLKARGVEKIKGTRGFDEQNNINRYMGLKLIKSFISPSRI</sequence>
<keyword evidence="1" id="KW-0547">Nucleotide-binding</keyword>
<dbReference type="PANTHER" id="PTHR35372:SF2">
    <property type="entry name" value="SF3 HELICASE DOMAIN-CONTAINING PROTEIN"/>
    <property type="match status" value="1"/>
</dbReference>
<organism evidence="6 7">
    <name type="scientific">Levilactobacillus lanxiensis</name>
    <dbReference type="NCBI Taxonomy" id="2799568"/>
    <lineage>
        <taxon>Bacteria</taxon>
        <taxon>Bacillati</taxon>
        <taxon>Bacillota</taxon>
        <taxon>Bacilli</taxon>
        <taxon>Lactobacillales</taxon>
        <taxon>Lactobacillaceae</taxon>
        <taxon>Levilactobacillus</taxon>
    </lineage>
</organism>
<evidence type="ECO:0000256" key="1">
    <source>
        <dbReference type="ARBA" id="ARBA00022741"/>
    </source>
</evidence>
<dbReference type="Gene3D" id="3.40.50.300">
    <property type="entry name" value="P-loop containing nucleotide triphosphate hydrolases"/>
    <property type="match status" value="1"/>
</dbReference>
<name>A0ABW4D5R9_9LACO</name>
<accession>A0ABW4D5R9</accession>
<evidence type="ECO:0000256" key="4">
    <source>
        <dbReference type="SAM" id="MobiDB-lite"/>
    </source>
</evidence>
<dbReference type="EMBL" id="JBHTOD010000008">
    <property type="protein sequence ID" value="MFD1456111.1"/>
    <property type="molecule type" value="Genomic_DNA"/>
</dbReference>
<gene>
    <name evidence="6" type="ORF">ACFQ44_10575</name>
</gene>
<dbReference type="InterPro" id="IPR006500">
    <property type="entry name" value="Helicase_put_C_phage/plasmid"/>
</dbReference>
<dbReference type="PANTHER" id="PTHR35372">
    <property type="entry name" value="ATP BINDING PROTEIN-RELATED"/>
    <property type="match status" value="1"/>
</dbReference>
<comment type="caution">
    <text evidence="6">The sequence shown here is derived from an EMBL/GenBank/DDBJ whole genome shotgun (WGS) entry which is preliminary data.</text>
</comment>
<evidence type="ECO:0000259" key="5">
    <source>
        <dbReference type="PROSITE" id="PS51206"/>
    </source>
</evidence>